<evidence type="ECO:0000256" key="4">
    <source>
        <dbReference type="ARBA" id="ARBA00022679"/>
    </source>
</evidence>
<dbReference type="OrthoDB" id="9767435at2"/>
<evidence type="ECO:0000256" key="8">
    <source>
        <dbReference type="SAM" id="MobiDB-lite"/>
    </source>
</evidence>
<dbReference type="Pfam" id="PF07568">
    <property type="entry name" value="HisKA_2"/>
    <property type="match status" value="1"/>
</dbReference>
<dbReference type="AlphaFoldDB" id="G7Z6A4"/>
<feature type="region of interest" description="Disordered" evidence="8">
    <location>
        <begin position="1"/>
        <end position="20"/>
    </location>
</feature>
<dbReference type="STRING" id="862719.AZOLI_2771"/>
<dbReference type="CDD" id="cd12915">
    <property type="entry name" value="PDC2_DGC_like"/>
    <property type="match status" value="1"/>
</dbReference>
<proteinExistence type="predicted"/>
<dbReference type="Gene3D" id="3.30.450.20">
    <property type="entry name" value="PAS domain"/>
    <property type="match status" value="2"/>
</dbReference>
<evidence type="ECO:0000256" key="3">
    <source>
        <dbReference type="ARBA" id="ARBA00022553"/>
    </source>
</evidence>
<dbReference type="SMART" id="SM00387">
    <property type="entry name" value="HATPase_c"/>
    <property type="match status" value="1"/>
</dbReference>
<gene>
    <name evidence="11" type="ordered locus">AZOLI_2771</name>
</gene>
<feature type="transmembrane region" description="Helical" evidence="9">
    <location>
        <begin position="310"/>
        <end position="329"/>
    </location>
</feature>
<dbReference type="EC" id="2.7.13.3" evidence="2"/>
<dbReference type="PANTHER" id="PTHR41523:SF8">
    <property type="entry name" value="ETHYLENE RESPONSE SENSOR PROTEIN"/>
    <property type="match status" value="1"/>
</dbReference>
<keyword evidence="3" id="KW-0597">Phosphoprotein</keyword>
<keyword evidence="9" id="KW-0812">Transmembrane</keyword>
<protein>
    <recommendedName>
        <fullName evidence="2">histidine kinase</fullName>
        <ecNumber evidence="2">2.7.13.3</ecNumber>
    </recommendedName>
</protein>
<reference evidence="12" key="1">
    <citation type="journal article" date="2011" name="PLoS Genet.">
        <title>Azospirillum genomes reveal transition of bacteria from aquatic to terrestrial environments.</title>
        <authorList>
            <person name="Wisniewski-Dye F."/>
            <person name="Borziak K."/>
            <person name="Khalsa-Moyers G."/>
            <person name="Alexandre G."/>
            <person name="Sukharnikov L.O."/>
            <person name="Wuichet K."/>
            <person name="Hurst G.B."/>
            <person name="McDonald W.H."/>
            <person name="Robertson J.S."/>
            <person name="Barbe V."/>
            <person name="Calteau A."/>
            <person name="Rouy Z."/>
            <person name="Mangenot S."/>
            <person name="Prigent-Combaret C."/>
            <person name="Normand P."/>
            <person name="Boyer M."/>
            <person name="Siguier P."/>
            <person name="Dessaux Y."/>
            <person name="Elmerich C."/>
            <person name="Condemine G."/>
            <person name="Krishnen G."/>
            <person name="Kennedy I."/>
            <person name="Paterson A.H."/>
            <person name="Gonzalez V."/>
            <person name="Mavingui P."/>
            <person name="Zhulin I.B."/>
        </authorList>
    </citation>
    <scope>NUCLEOTIDE SEQUENCE [LARGE SCALE GENOMIC DNA]</scope>
    <source>
        <strain evidence="12">4B</strain>
    </source>
</reference>
<sequence length="599" mass="64993">MVPPAKSSDEPAGSPAPAADIVHPFRKPRLEAAIGWLAACGFLFLAMVTVVVGVQSRERALNGAQERAQAAVRVLAEHAARLFDAADLLVEYAAQETAGRPWDEIARSRALWDKLNGQRARLPFLDAIWLNDGAGLLRLTTLAFPAPFSDASDRDVFLFHSRATGAGDALDQPHIGPRIIGRVTNKATFLLSRRLSEPDGRFRGMASVTIDPSYLSGFYKELDVPHRPVTILARSGDLDVLVREPDTAADPAPLSVLTRRAIQAQPEGGAARDDTAIVAHRRVDSWPVHVVVRLDTAPVLASWHRLIAPYAGLGAAAALALAALSVFGFRQAGAARQVQRELERRVVERTASLQRTIGERDAALAQKDLLMREVNHRIKNSLQVVSSLLALQGQAVDDPRLSDHLLEAGRRVQAIADIHRLLYRVDDVHFIPFHDYLTELCRELERSARSEGGDWRLELAVEPAEVPTDHAVPLGLLANELVMNAIKHAYRPLATPVSAEAGDGDGNGNDRPGGSGRDGANVISVGLRPDGDALHLIVGDRGVGLPPDFDWRRSRSLGMRLIHTLSKQLGATLTVENTSPGVRFTIRLPHRPVQSGSIS</sequence>
<dbReference type="PROSITE" id="PS50109">
    <property type="entry name" value="HIS_KIN"/>
    <property type="match status" value="1"/>
</dbReference>
<dbReference type="InterPro" id="IPR036890">
    <property type="entry name" value="HATPase_C_sf"/>
</dbReference>
<dbReference type="RefSeq" id="WP_014248940.1">
    <property type="nucleotide sequence ID" value="NC_016622.1"/>
</dbReference>
<keyword evidence="5" id="KW-0547">Nucleotide-binding</keyword>
<comment type="catalytic activity">
    <reaction evidence="1">
        <text>ATP + protein L-histidine = ADP + protein N-phospho-L-histidine.</text>
        <dbReference type="EC" id="2.7.13.3"/>
    </reaction>
</comment>
<evidence type="ECO:0000256" key="1">
    <source>
        <dbReference type="ARBA" id="ARBA00000085"/>
    </source>
</evidence>
<keyword evidence="9" id="KW-1133">Transmembrane helix</keyword>
<evidence type="ECO:0000256" key="7">
    <source>
        <dbReference type="ARBA" id="ARBA00022840"/>
    </source>
</evidence>
<feature type="compositionally biased region" description="Gly residues" evidence="8">
    <location>
        <begin position="504"/>
        <end position="517"/>
    </location>
</feature>
<dbReference type="KEGG" id="ali:AZOLI_2771"/>
<evidence type="ECO:0000256" key="2">
    <source>
        <dbReference type="ARBA" id="ARBA00012438"/>
    </source>
</evidence>
<dbReference type="PANTHER" id="PTHR41523">
    <property type="entry name" value="TWO-COMPONENT SYSTEM SENSOR PROTEIN"/>
    <property type="match status" value="1"/>
</dbReference>
<organism evidence="11 12">
    <name type="scientific">Azospirillum lipoferum (strain 4B)</name>
    <dbReference type="NCBI Taxonomy" id="862719"/>
    <lineage>
        <taxon>Bacteria</taxon>
        <taxon>Pseudomonadati</taxon>
        <taxon>Pseudomonadota</taxon>
        <taxon>Alphaproteobacteria</taxon>
        <taxon>Rhodospirillales</taxon>
        <taxon>Azospirillaceae</taxon>
        <taxon>Azospirillum</taxon>
    </lineage>
</organism>
<dbReference type="Pfam" id="PF02518">
    <property type="entry name" value="HATPase_c"/>
    <property type="match status" value="1"/>
</dbReference>
<dbReference type="EMBL" id="FQ311868">
    <property type="protein sequence ID" value="CBS87957.1"/>
    <property type="molecule type" value="Genomic_DNA"/>
</dbReference>
<dbReference type="InterPro" id="IPR011495">
    <property type="entry name" value="Sig_transdc_His_kin_sub2_dim/P"/>
</dbReference>
<dbReference type="Proteomes" id="UP000005667">
    <property type="component" value="Chromosome"/>
</dbReference>
<evidence type="ECO:0000256" key="9">
    <source>
        <dbReference type="SAM" id="Phobius"/>
    </source>
</evidence>
<evidence type="ECO:0000313" key="12">
    <source>
        <dbReference type="Proteomes" id="UP000005667"/>
    </source>
</evidence>
<dbReference type="InterPro" id="IPR003594">
    <property type="entry name" value="HATPase_dom"/>
</dbReference>
<dbReference type="GO" id="GO:0004673">
    <property type="term" value="F:protein histidine kinase activity"/>
    <property type="evidence" value="ECO:0007669"/>
    <property type="project" value="UniProtKB-EC"/>
</dbReference>
<dbReference type="GO" id="GO:0005524">
    <property type="term" value="F:ATP binding"/>
    <property type="evidence" value="ECO:0007669"/>
    <property type="project" value="UniProtKB-KW"/>
</dbReference>
<feature type="region of interest" description="Disordered" evidence="8">
    <location>
        <begin position="497"/>
        <end position="520"/>
    </location>
</feature>
<dbReference type="HOGENOM" id="CLU_024378_1_0_5"/>
<dbReference type="InterPro" id="IPR005467">
    <property type="entry name" value="His_kinase_dom"/>
</dbReference>
<keyword evidence="4 11" id="KW-0808">Transferase</keyword>
<evidence type="ECO:0000256" key="6">
    <source>
        <dbReference type="ARBA" id="ARBA00022777"/>
    </source>
</evidence>
<name>G7Z6A4_AZOL4</name>
<dbReference type="CDD" id="cd12914">
    <property type="entry name" value="PDC1_DGC_like"/>
    <property type="match status" value="1"/>
</dbReference>
<keyword evidence="9" id="KW-0472">Membrane</keyword>
<feature type="domain" description="Histidine kinase" evidence="10">
    <location>
        <begin position="373"/>
        <end position="592"/>
    </location>
</feature>
<dbReference type="Gene3D" id="3.30.565.10">
    <property type="entry name" value="Histidine kinase-like ATPase, C-terminal domain"/>
    <property type="match status" value="1"/>
</dbReference>
<dbReference type="SUPFAM" id="SSF55874">
    <property type="entry name" value="ATPase domain of HSP90 chaperone/DNA topoisomerase II/histidine kinase"/>
    <property type="match status" value="1"/>
</dbReference>
<keyword evidence="12" id="KW-1185">Reference proteome</keyword>
<evidence type="ECO:0000259" key="10">
    <source>
        <dbReference type="PROSITE" id="PS50109"/>
    </source>
</evidence>
<feature type="transmembrane region" description="Helical" evidence="9">
    <location>
        <begin position="33"/>
        <end position="54"/>
    </location>
</feature>
<evidence type="ECO:0000256" key="5">
    <source>
        <dbReference type="ARBA" id="ARBA00022741"/>
    </source>
</evidence>
<accession>G7Z6A4</accession>
<keyword evidence="7" id="KW-0067">ATP-binding</keyword>
<evidence type="ECO:0000313" key="11">
    <source>
        <dbReference type="EMBL" id="CBS87957.1"/>
    </source>
</evidence>
<keyword evidence="6 11" id="KW-0418">Kinase</keyword>